<dbReference type="OrthoDB" id="3596450at2759"/>
<dbReference type="AlphaFoldDB" id="A0A8H5IES1"/>
<accession>A0A8H5IES1</accession>
<sequence length="315" mass="36669">MTMFERFTELPRELRDRIWTLAIRDDHPGVHIFGQYATGSNYIKSWGGMSRDLATPSWSRYFENLDKNRSDENISTYLIDGGLWTACHESRCIMEKHFQQSKRQSNLRPPDDYRVPRAGVLFNRATSGYFDCTPLEIVTVLPRRDLFILQHHDLDDIDWGCLGSEATLASSREGFSAVNHIAIEYDRAWEDEHRRDDVIRALKRACVEADYTLWFIDRSLKRKSQAPVFKEKSGSSWTTNAFYASDRKFLEINDTDKLFKEWEYIGPVETHWYDHIHDSLSFVHDLAAELTGQYITDGSEAEEPCIVKLLGWVPL</sequence>
<feature type="domain" description="2EXR" evidence="1">
    <location>
        <begin position="4"/>
        <end position="123"/>
    </location>
</feature>
<evidence type="ECO:0000313" key="2">
    <source>
        <dbReference type="EMBL" id="KAF5534627.1"/>
    </source>
</evidence>
<protein>
    <recommendedName>
        <fullName evidence="1">2EXR domain-containing protein</fullName>
    </recommendedName>
</protein>
<name>A0A8H5IES1_9HYPO</name>
<gene>
    <name evidence="2" type="ORF">FPHYL_13396</name>
</gene>
<evidence type="ECO:0000313" key="3">
    <source>
        <dbReference type="Proteomes" id="UP000582016"/>
    </source>
</evidence>
<proteinExistence type="predicted"/>
<dbReference type="Pfam" id="PF20150">
    <property type="entry name" value="2EXR"/>
    <property type="match status" value="1"/>
</dbReference>
<keyword evidence="3" id="KW-1185">Reference proteome</keyword>
<dbReference type="InterPro" id="IPR045518">
    <property type="entry name" value="2EXR"/>
</dbReference>
<dbReference type="EMBL" id="JAAOAQ010000779">
    <property type="protein sequence ID" value="KAF5534627.1"/>
    <property type="molecule type" value="Genomic_DNA"/>
</dbReference>
<dbReference type="Proteomes" id="UP000582016">
    <property type="component" value="Unassembled WGS sequence"/>
</dbReference>
<evidence type="ECO:0000259" key="1">
    <source>
        <dbReference type="Pfam" id="PF20150"/>
    </source>
</evidence>
<comment type="caution">
    <text evidence="2">The sequence shown here is derived from an EMBL/GenBank/DDBJ whole genome shotgun (WGS) entry which is preliminary data.</text>
</comment>
<reference evidence="2 3" key="1">
    <citation type="submission" date="2020-05" db="EMBL/GenBank/DDBJ databases">
        <title>Identification and distribution of gene clusters putatively required for synthesis of sphingolipid metabolism inhibitors in phylogenetically diverse species of the filamentous fungus Fusarium.</title>
        <authorList>
            <person name="Kim H.-S."/>
            <person name="Busman M."/>
            <person name="Brown D.W."/>
            <person name="Divon H."/>
            <person name="Uhlig S."/>
            <person name="Proctor R.H."/>
        </authorList>
    </citation>
    <scope>NUCLEOTIDE SEQUENCE [LARGE SCALE GENOMIC DNA]</scope>
    <source>
        <strain evidence="2 3">NRRL 13617</strain>
    </source>
</reference>
<organism evidence="2 3">
    <name type="scientific">Fusarium phyllophilum</name>
    <dbReference type="NCBI Taxonomy" id="47803"/>
    <lineage>
        <taxon>Eukaryota</taxon>
        <taxon>Fungi</taxon>
        <taxon>Dikarya</taxon>
        <taxon>Ascomycota</taxon>
        <taxon>Pezizomycotina</taxon>
        <taxon>Sordariomycetes</taxon>
        <taxon>Hypocreomycetidae</taxon>
        <taxon>Hypocreales</taxon>
        <taxon>Nectriaceae</taxon>
        <taxon>Fusarium</taxon>
        <taxon>Fusarium fujikuroi species complex</taxon>
    </lineage>
</organism>